<feature type="domain" description="F5/8 type C" evidence="7">
    <location>
        <begin position="32"/>
        <end position="169"/>
    </location>
</feature>
<proteinExistence type="predicted"/>
<name>A0AAN8P679_PATCE</name>
<gene>
    <name evidence="9" type="ORF">SNE40_019610</name>
</gene>
<evidence type="ECO:0000259" key="8">
    <source>
        <dbReference type="PROSITE" id="PS50240"/>
    </source>
</evidence>
<keyword evidence="10" id="KW-1185">Reference proteome</keyword>
<dbReference type="EMBL" id="JAZGQO010000014">
    <property type="protein sequence ID" value="KAK6171417.1"/>
    <property type="molecule type" value="Genomic_DNA"/>
</dbReference>
<evidence type="ECO:0000256" key="6">
    <source>
        <dbReference type="SAM" id="SignalP"/>
    </source>
</evidence>
<keyword evidence="2 5" id="KW-0378">Hydrolase</keyword>
<dbReference type="Pfam" id="PF00754">
    <property type="entry name" value="F5_F8_type_C"/>
    <property type="match status" value="1"/>
</dbReference>
<evidence type="ECO:0000313" key="10">
    <source>
        <dbReference type="Proteomes" id="UP001347796"/>
    </source>
</evidence>
<dbReference type="PROSITE" id="PS50240">
    <property type="entry name" value="TRYPSIN_DOM"/>
    <property type="match status" value="1"/>
</dbReference>
<dbReference type="PROSITE" id="PS00134">
    <property type="entry name" value="TRYPSIN_HIS"/>
    <property type="match status" value="1"/>
</dbReference>
<dbReference type="PROSITE" id="PS01286">
    <property type="entry name" value="FA58C_2"/>
    <property type="match status" value="1"/>
</dbReference>
<keyword evidence="3 5" id="KW-0720">Serine protease</keyword>
<dbReference type="InterPro" id="IPR001254">
    <property type="entry name" value="Trypsin_dom"/>
</dbReference>
<organism evidence="9 10">
    <name type="scientific">Patella caerulea</name>
    <name type="common">Rayed Mediterranean limpet</name>
    <dbReference type="NCBI Taxonomy" id="87958"/>
    <lineage>
        <taxon>Eukaryota</taxon>
        <taxon>Metazoa</taxon>
        <taxon>Spiralia</taxon>
        <taxon>Lophotrochozoa</taxon>
        <taxon>Mollusca</taxon>
        <taxon>Gastropoda</taxon>
        <taxon>Patellogastropoda</taxon>
        <taxon>Patelloidea</taxon>
        <taxon>Patellidae</taxon>
        <taxon>Patella</taxon>
    </lineage>
</organism>
<keyword evidence="4" id="KW-1015">Disulfide bond</keyword>
<evidence type="ECO:0000256" key="1">
    <source>
        <dbReference type="ARBA" id="ARBA00022670"/>
    </source>
</evidence>
<dbReference type="CDD" id="cd00190">
    <property type="entry name" value="Tryp_SPc"/>
    <property type="match status" value="1"/>
</dbReference>
<dbReference type="InterPro" id="IPR000421">
    <property type="entry name" value="FA58C"/>
</dbReference>
<protein>
    <submittedName>
        <fullName evidence="9">Uncharacterized protein</fullName>
    </submittedName>
</protein>
<dbReference type="InterPro" id="IPR009003">
    <property type="entry name" value="Peptidase_S1_PA"/>
</dbReference>
<accession>A0AAN8P679</accession>
<dbReference type="PROSITE" id="PS50022">
    <property type="entry name" value="FA58C_3"/>
    <property type="match status" value="1"/>
</dbReference>
<keyword evidence="6" id="KW-0732">Signal</keyword>
<dbReference type="InterPro" id="IPR043504">
    <property type="entry name" value="Peptidase_S1_PA_chymotrypsin"/>
</dbReference>
<dbReference type="Gene3D" id="2.40.10.10">
    <property type="entry name" value="Trypsin-like serine proteases"/>
    <property type="match status" value="1"/>
</dbReference>
<dbReference type="PANTHER" id="PTHR24252:SF7">
    <property type="entry name" value="HYALIN"/>
    <property type="match status" value="1"/>
</dbReference>
<dbReference type="SUPFAM" id="SSF50494">
    <property type="entry name" value="Trypsin-like serine proteases"/>
    <property type="match status" value="1"/>
</dbReference>
<dbReference type="InterPro" id="IPR001314">
    <property type="entry name" value="Peptidase_S1A"/>
</dbReference>
<dbReference type="Proteomes" id="UP001347796">
    <property type="component" value="Unassembled WGS sequence"/>
</dbReference>
<evidence type="ECO:0000256" key="3">
    <source>
        <dbReference type="ARBA" id="ARBA00022825"/>
    </source>
</evidence>
<dbReference type="PROSITE" id="PS00135">
    <property type="entry name" value="TRYPSIN_SER"/>
    <property type="match status" value="1"/>
</dbReference>
<dbReference type="PANTHER" id="PTHR24252">
    <property type="entry name" value="ACROSIN-RELATED"/>
    <property type="match status" value="1"/>
</dbReference>
<dbReference type="InterPro" id="IPR018114">
    <property type="entry name" value="TRYPSIN_HIS"/>
</dbReference>
<dbReference type="Gene3D" id="2.60.120.260">
    <property type="entry name" value="Galactose-binding domain-like"/>
    <property type="match status" value="1"/>
</dbReference>
<dbReference type="GO" id="GO:0006508">
    <property type="term" value="P:proteolysis"/>
    <property type="evidence" value="ECO:0007669"/>
    <property type="project" value="UniProtKB-KW"/>
</dbReference>
<evidence type="ECO:0000256" key="2">
    <source>
        <dbReference type="ARBA" id="ARBA00022801"/>
    </source>
</evidence>
<dbReference type="PRINTS" id="PR00722">
    <property type="entry name" value="CHYMOTRYPSIN"/>
</dbReference>
<evidence type="ECO:0000256" key="4">
    <source>
        <dbReference type="ARBA" id="ARBA00023157"/>
    </source>
</evidence>
<dbReference type="SUPFAM" id="SSF49785">
    <property type="entry name" value="Galactose-binding domain-like"/>
    <property type="match status" value="1"/>
</dbReference>
<reference evidence="9 10" key="1">
    <citation type="submission" date="2024-01" db="EMBL/GenBank/DDBJ databases">
        <title>The genome of the rayed Mediterranean limpet Patella caerulea (Linnaeus, 1758).</title>
        <authorList>
            <person name="Anh-Thu Weber A."/>
            <person name="Halstead-Nussloch G."/>
        </authorList>
    </citation>
    <scope>NUCLEOTIDE SEQUENCE [LARGE SCALE GENOMIC DNA]</scope>
    <source>
        <strain evidence="9">AATW-2023a</strain>
        <tissue evidence="9">Whole specimen</tissue>
    </source>
</reference>
<dbReference type="GO" id="GO:0004252">
    <property type="term" value="F:serine-type endopeptidase activity"/>
    <property type="evidence" value="ECO:0007669"/>
    <property type="project" value="InterPro"/>
</dbReference>
<dbReference type="Pfam" id="PF00089">
    <property type="entry name" value="Trypsin"/>
    <property type="match status" value="1"/>
</dbReference>
<evidence type="ECO:0000313" key="9">
    <source>
        <dbReference type="EMBL" id="KAK6171417.1"/>
    </source>
</evidence>
<evidence type="ECO:0000259" key="7">
    <source>
        <dbReference type="PROSITE" id="PS50022"/>
    </source>
</evidence>
<feature type="signal peptide" evidence="6">
    <location>
        <begin position="1"/>
        <end position="22"/>
    </location>
</feature>
<comment type="caution">
    <text evidence="9">The sequence shown here is derived from an EMBL/GenBank/DDBJ whole genome shotgun (WGS) entry which is preliminary data.</text>
</comment>
<feature type="chain" id="PRO_5043025189" evidence="6">
    <location>
        <begin position="23"/>
        <end position="570"/>
    </location>
</feature>
<dbReference type="AlphaFoldDB" id="A0AAN8P679"/>
<dbReference type="SMART" id="SM00020">
    <property type="entry name" value="Tryp_SPc"/>
    <property type="match status" value="1"/>
</dbReference>
<sequence length="570" mass="63288">MVMANGRAVCLLIVLFCESVISFPTENKAPGCHSPLGLSVNVEPLVDIELSAPDGDATAARLHGDSAWRVENITDNTYLQVTLEKPMLIAGVQSQGDPNLDDWIISFKFDFSFDCETFTSNDRTYWGNLDHETTLTHFFHNMTVARCLRIRPVAFQGSAAALRLEVIGCDIDRCRKELSIYEKESLADGDQLLKFFSEKVLTSLQISYIGNGTVTADNKLMVFYSRTCANFEKLTGESVNPVIKDPGDNSHEQVIEIEFPGPVRAQCVQILPGGEFQPVNVKAIGCDTSSTEKSTTNANTCGKSRNTSGLRRKRVVGGAPVIHGDWPWVLSFHFLRQHNYTDRSGLRHLCGGSLIHPQWAISAAHCFSNDVYEGLDVTDNWRVALGENDQTTNDGTEQILEIEKIIKHERAQFKEFPLLYDIALIKLKQPAALSDYVNVICLDTKGEFPEGSRCTVAGWGQDTMETPGTKLPFKAILPIVNSTECREQYDTLPGLDVRIDDSVFCAASETGGRDACWGDSGGPFFCEKDDRWYQVGIVSIGYLCGNNAFPGIYTRISHYKDWIEDKMANN</sequence>
<dbReference type="InterPro" id="IPR033116">
    <property type="entry name" value="TRYPSIN_SER"/>
</dbReference>
<keyword evidence="1 5" id="KW-0645">Protease</keyword>
<dbReference type="InterPro" id="IPR008979">
    <property type="entry name" value="Galactose-bd-like_sf"/>
</dbReference>
<dbReference type="FunFam" id="2.40.10.10:FF:000003">
    <property type="entry name" value="Transmembrane serine protease 3"/>
    <property type="match status" value="1"/>
</dbReference>
<evidence type="ECO:0000256" key="5">
    <source>
        <dbReference type="RuleBase" id="RU363034"/>
    </source>
</evidence>
<feature type="domain" description="Peptidase S1" evidence="8">
    <location>
        <begin position="315"/>
        <end position="568"/>
    </location>
</feature>